<name>A0A0P1KRV5_9SACH</name>
<dbReference type="Proteomes" id="UP000236544">
    <property type="component" value="Unassembled WGS sequence"/>
</dbReference>
<dbReference type="InterPro" id="IPR051236">
    <property type="entry name" value="HAT_RTT109-like"/>
</dbReference>
<protein>
    <recommendedName>
        <fullName evidence="2">Altered inheritance of mitochondria protein 6</fullName>
    </recommendedName>
</protein>
<evidence type="ECO:0000313" key="4">
    <source>
        <dbReference type="EMBL" id="CUS22444.1"/>
    </source>
</evidence>
<evidence type="ECO:0000256" key="2">
    <source>
        <dbReference type="ARBA" id="ARBA00014286"/>
    </source>
</evidence>
<proteinExistence type="inferred from homology"/>
<reference evidence="5" key="1">
    <citation type="submission" date="2015-10" db="EMBL/GenBank/DDBJ databases">
        <authorList>
            <person name="Devillers H."/>
        </authorList>
    </citation>
    <scope>NUCLEOTIDE SEQUENCE [LARGE SCALE GENOMIC DNA]</scope>
</reference>
<keyword evidence="3" id="KW-0732">Signal</keyword>
<dbReference type="PANTHER" id="PTHR31571:SF1">
    <property type="entry name" value="ALTERED INHERITANCE OF MITOCHONDRIA PROTEIN 6"/>
    <property type="match status" value="1"/>
</dbReference>
<dbReference type="GO" id="GO:0006629">
    <property type="term" value="P:lipid metabolic process"/>
    <property type="evidence" value="ECO:0007669"/>
    <property type="project" value="InterPro"/>
</dbReference>
<dbReference type="GO" id="GO:0008081">
    <property type="term" value="F:phosphoric diester hydrolase activity"/>
    <property type="evidence" value="ECO:0007669"/>
    <property type="project" value="InterPro"/>
</dbReference>
<evidence type="ECO:0000256" key="3">
    <source>
        <dbReference type="ARBA" id="ARBA00022729"/>
    </source>
</evidence>
<gene>
    <name evidence="4" type="ORF">LAQU0_S05e05490g</name>
</gene>
<dbReference type="AlphaFoldDB" id="A0A0P1KRV5"/>
<dbReference type="PANTHER" id="PTHR31571">
    <property type="entry name" value="ALTERED INHERITANCE OF MITOCHONDRIA PROTEIN 6"/>
    <property type="match status" value="1"/>
</dbReference>
<comment type="similarity">
    <text evidence="1">Belongs to the AIM6 family.</text>
</comment>
<dbReference type="InterPro" id="IPR017946">
    <property type="entry name" value="PLC-like_Pdiesterase_TIM-brl"/>
</dbReference>
<organism evidence="4 5">
    <name type="scientific">Lachancea quebecensis</name>
    <dbReference type="NCBI Taxonomy" id="1654605"/>
    <lineage>
        <taxon>Eukaryota</taxon>
        <taxon>Fungi</taxon>
        <taxon>Dikarya</taxon>
        <taxon>Ascomycota</taxon>
        <taxon>Saccharomycotina</taxon>
        <taxon>Saccharomycetes</taxon>
        <taxon>Saccharomycetales</taxon>
        <taxon>Saccharomycetaceae</taxon>
        <taxon>Lachancea</taxon>
    </lineage>
</organism>
<dbReference type="SUPFAM" id="SSF51695">
    <property type="entry name" value="PLC-like phosphodiesterases"/>
    <property type="match status" value="1"/>
</dbReference>
<dbReference type="OrthoDB" id="4153866at2759"/>
<accession>A0A0P1KRV5</accession>
<evidence type="ECO:0000256" key="1">
    <source>
        <dbReference type="ARBA" id="ARBA00008858"/>
    </source>
</evidence>
<keyword evidence="5" id="KW-1185">Reference proteome</keyword>
<dbReference type="EMBL" id="LN890537">
    <property type="protein sequence ID" value="CUS22444.1"/>
    <property type="molecule type" value="Genomic_DNA"/>
</dbReference>
<evidence type="ECO:0000313" key="5">
    <source>
        <dbReference type="Proteomes" id="UP000236544"/>
    </source>
</evidence>
<sequence>MIGSLAIGFFLMIVSFWAGTYVNVRGKPVVLDFGDGASATRGDSSAHNNLGLTGADLLYFFRNRMSDTKDLTDANSVQVSKFYDEVMRYLTAENAGAGTTEKTCFPEGSIVSKLTRNVNVVPKVHSHNDYWRDLPLFEALCHGIPSVEADVWLVDNDAQLAVGHNEAFLDRDHRTLHSLYTGPLLTMLNEVNCNLGDKDHKYGVFYNSPETTLNLYIDFKSPNSTQTYALLMDLYLRPLIDMGYLTYFDMDEQKVVWNPVTVILTGDYPSDPTVLDGAEQKGYYNTTQRFVFLDAPMHKLDEHYSGISVVASASLQQLLRNCNDLGQGTDSSVLFQGSLPTESVECVAKQVQKAQALGLKTRIWGAPTWPESSKQKLWAQQIFEIGIDFLNTDDLEEVTHL</sequence>